<keyword evidence="2" id="KW-1185">Reference proteome</keyword>
<sequence>MVAADQPDDPAGELKHLLAVHTERFATEQAVKHLREVIKLGRTADIAAGVNTAIDAVQHLATLTTSSPDDTTSARLQAVLNERQGAFQRAHQQGDVDGVIGRGELVGDAVMNYATFLINL</sequence>
<accession>A0A229RUB6</accession>
<dbReference type="RefSeq" id="WP_093936911.1">
    <property type="nucleotide sequence ID" value="NZ_NMQT01000102.1"/>
</dbReference>
<dbReference type="OrthoDB" id="3629309at2"/>
<organism evidence="1 2">
    <name type="scientific">Amycolatopsis thailandensis</name>
    <dbReference type="NCBI Taxonomy" id="589330"/>
    <lineage>
        <taxon>Bacteria</taxon>
        <taxon>Bacillati</taxon>
        <taxon>Actinomycetota</taxon>
        <taxon>Actinomycetes</taxon>
        <taxon>Pseudonocardiales</taxon>
        <taxon>Pseudonocardiaceae</taxon>
        <taxon>Amycolatopsis</taxon>
    </lineage>
</organism>
<comment type="caution">
    <text evidence="1">The sequence shown here is derived from an EMBL/GenBank/DDBJ whole genome shotgun (WGS) entry which is preliminary data.</text>
</comment>
<evidence type="ECO:0000313" key="2">
    <source>
        <dbReference type="Proteomes" id="UP000215223"/>
    </source>
</evidence>
<dbReference type="Proteomes" id="UP000215223">
    <property type="component" value="Unassembled WGS sequence"/>
</dbReference>
<dbReference type="AlphaFoldDB" id="A0A229RUB6"/>
<evidence type="ECO:0000313" key="1">
    <source>
        <dbReference type="EMBL" id="OXM50250.1"/>
    </source>
</evidence>
<proteinExistence type="predicted"/>
<name>A0A229RUB6_9PSEU</name>
<dbReference type="EMBL" id="NMQT01000102">
    <property type="protein sequence ID" value="OXM50250.1"/>
    <property type="molecule type" value="Genomic_DNA"/>
</dbReference>
<gene>
    <name evidence="1" type="ORF">CFP71_27845</name>
</gene>
<reference evidence="1 2" key="1">
    <citation type="submission" date="2017-07" db="EMBL/GenBank/DDBJ databases">
        <title>Amycolatopsis thailandensis Genome sequencing and assembly.</title>
        <authorList>
            <person name="Kaur N."/>
            <person name="Mayilraj S."/>
        </authorList>
    </citation>
    <scope>NUCLEOTIDE SEQUENCE [LARGE SCALE GENOMIC DNA]</scope>
    <source>
        <strain evidence="1 2">JCM 16380</strain>
    </source>
</reference>
<protein>
    <submittedName>
        <fullName evidence="1">Uncharacterized protein</fullName>
    </submittedName>
</protein>